<feature type="region of interest" description="Disordered" evidence="4">
    <location>
        <begin position="74"/>
        <end position="93"/>
    </location>
</feature>
<gene>
    <name evidence="6" type="primary">LOC116301413</name>
</gene>
<keyword evidence="2 3" id="KW-0175">Coiled coil</keyword>
<proteinExistence type="inferred from homology"/>
<dbReference type="RefSeq" id="XP_031566325.1">
    <property type="nucleotide sequence ID" value="XM_031710465.1"/>
</dbReference>
<reference evidence="6" key="1">
    <citation type="submission" date="2025-08" db="UniProtKB">
        <authorList>
            <consortium name="RefSeq"/>
        </authorList>
    </citation>
    <scope>IDENTIFICATION</scope>
    <source>
        <tissue evidence="6">Tentacle</tissue>
    </source>
</reference>
<dbReference type="PANTHER" id="PTHR31233">
    <property type="entry name" value="BICAUDAL D FAMILY MEMBER"/>
    <property type="match status" value="1"/>
</dbReference>
<feature type="region of interest" description="Disordered" evidence="4">
    <location>
        <begin position="269"/>
        <end position="293"/>
    </location>
</feature>
<feature type="coiled-coil region" evidence="3">
    <location>
        <begin position="667"/>
        <end position="750"/>
    </location>
</feature>
<organism evidence="5 6">
    <name type="scientific">Actinia tenebrosa</name>
    <name type="common">Australian red waratah sea anemone</name>
    <dbReference type="NCBI Taxonomy" id="6105"/>
    <lineage>
        <taxon>Eukaryota</taxon>
        <taxon>Metazoa</taxon>
        <taxon>Cnidaria</taxon>
        <taxon>Anthozoa</taxon>
        <taxon>Hexacorallia</taxon>
        <taxon>Actiniaria</taxon>
        <taxon>Actiniidae</taxon>
        <taxon>Actinia</taxon>
    </lineage>
</organism>
<feature type="coiled-coil region" evidence="3">
    <location>
        <begin position="302"/>
        <end position="465"/>
    </location>
</feature>
<dbReference type="GO" id="GO:0005829">
    <property type="term" value="C:cytosol"/>
    <property type="evidence" value="ECO:0007669"/>
    <property type="project" value="TreeGrafter"/>
</dbReference>
<dbReference type="GeneID" id="116301413"/>
<protein>
    <submittedName>
        <fullName evidence="6">Protein bicaudal D homolog 2-like</fullName>
    </submittedName>
</protein>
<dbReference type="PANTHER" id="PTHR31233:SF6">
    <property type="entry name" value="PROTEIN BICAUDAL D"/>
    <property type="match status" value="1"/>
</dbReference>
<feature type="compositionally biased region" description="Basic and acidic residues" evidence="4">
    <location>
        <begin position="511"/>
        <end position="527"/>
    </location>
</feature>
<dbReference type="GO" id="GO:0008093">
    <property type="term" value="F:cytoskeletal anchor activity"/>
    <property type="evidence" value="ECO:0007669"/>
    <property type="project" value="InterPro"/>
</dbReference>
<evidence type="ECO:0000313" key="6">
    <source>
        <dbReference type="RefSeq" id="XP_031566325.1"/>
    </source>
</evidence>
<accession>A0A6P8II05</accession>
<dbReference type="GO" id="GO:0005794">
    <property type="term" value="C:Golgi apparatus"/>
    <property type="evidence" value="ECO:0007669"/>
    <property type="project" value="TreeGrafter"/>
</dbReference>
<dbReference type="Proteomes" id="UP000515163">
    <property type="component" value="Unplaced"/>
</dbReference>
<evidence type="ECO:0000313" key="5">
    <source>
        <dbReference type="Proteomes" id="UP000515163"/>
    </source>
</evidence>
<dbReference type="Pfam" id="PF09730">
    <property type="entry name" value="BicD"/>
    <property type="match status" value="1"/>
</dbReference>
<feature type="compositionally biased region" description="Polar residues" evidence="4">
    <location>
        <begin position="280"/>
        <end position="290"/>
    </location>
</feature>
<dbReference type="GO" id="GO:0070840">
    <property type="term" value="F:dynein complex binding"/>
    <property type="evidence" value="ECO:0007669"/>
    <property type="project" value="InterPro"/>
</dbReference>
<dbReference type="InParanoid" id="A0A6P8II05"/>
<evidence type="ECO:0000256" key="2">
    <source>
        <dbReference type="ARBA" id="ARBA00023054"/>
    </source>
</evidence>
<dbReference type="InterPro" id="IPR018477">
    <property type="entry name" value="BICD"/>
</dbReference>
<feature type="compositionally biased region" description="Low complexity" evidence="4">
    <location>
        <begin position="529"/>
        <end position="538"/>
    </location>
</feature>
<dbReference type="OrthoDB" id="10069295at2759"/>
<evidence type="ECO:0000256" key="1">
    <source>
        <dbReference type="ARBA" id="ARBA00010061"/>
    </source>
</evidence>
<evidence type="ECO:0000256" key="3">
    <source>
        <dbReference type="SAM" id="Coils"/>
    </source>
</evidence>
<dbReference type="FunCoup" id="A0A6P8II05">
    <property type="interactions" value="2855"/>
</dbReference>
<dbReference type="GO" id="GO:0072393">
    <property type="term" value="P:microtubule anchoring at microtubule organizing center"/>
    <property type="evidence" value="ECO:0007669"/>
    <property type="project" value="TreeGrafter"/>
</dbReference>
<dbReference type="Gene3D" id="6.10.250.2470">
    <property type="match status" value="1"/>
</dbReference>
<comment type="similarity">
    <text evidence="1">Belongs to the BicD family.</text>
</comment>
<keyword evidence="5" id="KW-1185">Reference proteome</keyword>
<feature type="region of interest" description="Disordered" evidence="4">
    <location>
        <begin position="506"/>
        <end position="565"/>
    </location>
</feature>
<dbReference type="GO" id="GO:0034452">
    <property type="term" value="F:dynactin binding"/>
    <property type="evidence" value="ECO:0007669"/>
    <property type="project" value="TreeGrafter"/>
</dbReference>
<sequence>MDAVDFLRGEVDRLTNELQLASQEKIQAAEYGLAVLEEKHKLQEQFDDLENSNEAIKQELECLKEAHEQLKLEQQKRSKFGDDREESLVKESESREASFLHKIRDLENELRQAKKSEKEALQESDKQTTQISNLLKEAELANQAKKELFNEIRQLKYRESKHLQEYGELEEENINLQKQYSTLKISLVEFEALKVENKSLSDEIDAIQLQLQMACERRDQIQKQLNEALESLKEQRERNTVLQKELQESRQTPSFSSWEIESSVVAQINEENEKKKDGNDSGSEEPTSPLSPAPALVEDLMKELQLSEKKGYEEELSRLTIELEKKNLDAARLKEEYDALATIREAKLLCDTLDDEFDESELNISLENCVKINNQLKELEEMKKILKRYQTKDGKYQAQMRDLKNEVDSLRTKLAAAQTKADEAVFLTNKTKELEEQNMNFKNNLAESEEIIKGLQDDVKSMSDLAGEAQGSLNCTQDELRYVSSDLAKLYKHVCSANGETPSKLIMQGDKVQEKKDPNASGEEKLLESSVASSSPSPMNQNGVPEERQSPMGSENPNDSEERADPMSCYRLISTVRDQVKFLKRAVEKSVEVSRQRALEYRTVVTDDHVPSPGEYDDSLRQQIIKLQGLLATKREQITTLRTVLKANKSTYEVALANLKSRYENDKAVQSESYSQLKRNLKALKAEAATFASLRSMFANRCEEYVVQMDELQRKFSAAEEEKKTLNQLLKQAIHQKIALTQRLEEFEIARERLRAYTRKKSKAAKARPSTRV</sequence>
<name>A0A6P8II05_ACTTE</name>
<dbReference type="GO" id="GO:0070507">
    <property type="term" value="P:regulation of microtubule cytoskeleton organization"/>
    <property type="evidence" value="ECO:0007669"/>
    <property type="project" value="TreeGrafter"/>
</dbReference>
<dbReference type="KEGG" id="aten:116301413"/>
<dbReference type="AlphaFoldDB" id="A0A6P8II05"/>
<evidence type="ECO:0000256" key="4">
    <source>
        <dbReference type="SAM" id="MobiDB-lite"/>
    </source>
</evidence>